<proteinExistence type="predicted"/>
<dbReference type="HOGENOM" id="CLU_3083984_0_0_5"/>
<dbReference type="EMBL" id="CP006990">
    <property type="protein sequence ID" value="AIC31154.1"/>
    <property type="molecule type" value="Genomic_DNA"/>
</dbReference>
<organism evidence="1 2">
    <name type="scientific">Rhizobium etli bv. mimosae str. IE4771</name>
    <dbReference type="NCBI Taxonomy" id="1432050"/>
    <lineage>
        <taxon>Bacteria</taxon>
        <taxon>Pseudomonadati</taxon>
        <taxon>Pseudomonadota</taxon>
        <taxon>Alphaproteobacteria</taxon>
        <taxon>Hyphomicrobiales</taxon>
        <taxon>Rhizobiaceae</taxon>
        <taxon>Rhizobium/Agrobacterium group</taxon>
        <taxon>Rhizobium</taxon>
    </lineage>
</organism>
<geneLocation type="plasmid" evidence="1 2">
    <name>pRetIE4771d</name>
</geneLocation>
<dbReference type="Proteomes" id="UP000027180">
    <property type="component" value="Plasmid pRetIE4771d"/>
</dbReference>
<name>A0A060IBZ2_RHIET</name>
<dbReference type="KEGG" id="rei:IE4771_PD00600"/>
<sequence>MVLKRRNDELGEIISREMGAPPSIARAEQAGIGAVISSRRSRPSRSFAFDYP</sequence>
<reference evidence="1 2" key="1">
    <citation type="submission" date="2013-12" db="EMBL/GenBank/DDBJ databases">
        <title>Complete genome sequence of Rhizobium etli bv. mimosae IE4771.</title>
        <authorList>
            <person name="Bustos P."/>
            <person name="Santamaria R.I."/>
            <person name="Lozano L."/>
            <person name="Ormeno-Orrillo E."/>
            <person name="Rogel M.A."/>
            <person name="Romero D."/>
            <person name="Cevallos M.A."/>
            <person name="Martinez-Romero E."/>
            <person name="Gonzalez V."/>
        </authorList>
    </citation>
    <scope>NUCLEOTIDE SEQUENCE [LARGE SCALE GENOMIC DNA]</scope>
    <source>
        <strain evidence="1 2">IE4771</strain>
        <plasmid evidence="2">Plasmid pRetIE4771d</plasmid>
    </source>
</reference>
<protein>
    <submittedName>
        <fullName evidence="1">Uncharacterized protein</fullName>
    </submittedName>
</protein>
<evidence type="ECO:0000313" key="2">
    <source>
        <dbReference type="Proteomes" id="UP000027180"/>
    </source>
</evidence>
<gene>
    <name evidence="1" type="ORF">IE4771_PD00600</name>
</gene>
<evidence type="ECO:0000313" key="1">
    <source>
        <dbReference type="EMBL" id="AIC31154.1"/>
    </source>
</evidence>
<keyword evidence="1" id="KW-0614">Plasmid</keyword>
<accession>A0A060IBZ2</accession>
<dbReference type="AlphaFoldDB" id="A0A060IBZ2"/>